<proteinExistence type="predicted"/>
<sequence>MTRQFNPVAAGSHARHPGSGESTREKRHEAADGEVGRETQRPRGQGATRGGSIWGSASLPIPTRASDS</sequence>
<reference evidence="2" key="2">
    <citation type="journal article" date="2015" name="Data Brief">
        <title>Shoot transcriptome of the giant reed, Arundo donax.</title>
        <authorList>
            <person name="Barrero R.A."/>
            <person name="Guerrero F.D."/>
            <person name="Moolhuijzen P."/>
            <person name="Goolsby J.A."/>
            <person name="Tidwell J."/>
            <person name="Bellgard S.E."/>
            <person name="Bellgard M.I."/>
        </authorList>
    </citation>
    <scope>NUCLEOTIDE SEQUENCE</scope>
    <source>
        <tissue evidence="2">Shoot tissue taken approximately 20 cm above the soil surface</tissue>
    </source>
</reference>
<protein>
    <submittedName>
        <fullName evidence="2">Uncharacterized protein</fullName>
    </submittedName>
</protein>
<name>A0A0A9D0W9_ARUDO</name>
<feature type="compositionally biased region" description="Basic and acidic residues" evidence="1">
    <location>
        <begin position="22"/>
        <end position="41"/>
    </location>
</feature>
<dbReference type="AlphaFoldDB" id="A0A0A9D0W9"/>
<organism evidence="2">
    <name type="scientific">Arundo donax</name>
    <name type="common">Giant reed</name>
    <name type="synonym">Donax arundinaceus</name>
    <dbReference type="NCBI Taxonomy" id="35708"/>
    <lineage>
        <taxon>Eukaryota</taxon>
        <taxon>Viridiplantae</taxon>
        <taxon>Streptophyta</taxon>
        <taxon>Embryophyta</taxon>
        <taxon>Tracheophyta</taxon>
        <taxon>Spermatophyta</taxon>
        <taxon>Magnoliopsida</taxon>
        <taxon>Liliopsida</taxon>
        <taxon>Poales</taxon>
        <taxon>Poaceae</taxon>
        <taxon>PACMAD clade</taxon>
        <taxon>Arundinoideae</taxon>
        <taxon>Arundineae</taxon>
        <taxon>Arundo</taxon>
    </lineage>
</organism>
<feature type="region of interest" description="Disordered" evidence="1">
    <location>
        <begin position="1"/>
        <end position="68"/>
    </location>
</feature>
<reference evidence="2" key="1">
    <citation type="submission" date="2014-09" db="EMBL/GenBank/DDBJ databases">
        <authorList>
            <person name="Magalhaes I.L.F."/>
            <person name="Oliveira U."/>
            <person name="Santos F.R."/>
            <person name="Vidigal T.H.D.A."/>
            <person name="Brescovit A.D."/>
            <person name="Santos A.J."/>
        </authorList>
    </citation>
    <scope>NUCLEOTIDE SEQUENCE</scope>
    <source>
        <tissue evidence="2">Shoot tissue taken approximately 20 cm above the soil surface</tissue>
    </source>
</reference>
<dbReference type="EMBL" id="GBRH01218605">
    <property type="protein sequence ID" value="JAD79290.1"/>
    <property type="molecule type" value="Transcribed_RNA"/>
</dbReference>
<accession>A0A0A9D0W9</accession>
<evidence type="ECO:0000256" key="1">
    <source>
        <dbReference type="SAM" id="MobiDB-lite"/>
    </source>
</evidence>
<dbReference type="EMBL" id="GBRH01282538">
    <property type="protein sequence ID" value="JAD15357.1"/>
    <property type="molecule type" value="Transcribed_RNA"/>
</dbReference>
<evidence type="ECO:0000313" key="2">
    <source>
        <dbReference type="EMBL" id="JAD79290.1"/>
    </source>
</evidence>